<feature type="compositionally biased region" description="Pro residues" evidence="1">
    <location>
        <begin position="40"/>
        <end position="52"/>
    </location>
</feature>
<name>A0A3R7PD66_PENVA</name>
<reference evidence="2 3" key="2">
    <citation type="submission" date="2019-01" db="EMBL/GenBank/DDBJ databases">
        <title>The decoding of complex shrimp genome reveals the adaptation for benthos swimmer, frequently molting mechanism and breeding impact on genome.</title>
        <authorList>
            <person name="Sun Y."/>
            <person name="Gao Y."/>
            <person name="Yu Y."/>
        </authorList>
    </citation>
    <scope>NUCLEOTIDE SEQUENCE [LARGE SCALE GENOMIC DNA]</scope>
    <source>
        <tissue evidence="2">Muscle</tissue>
    </source>
</reference>
<sequence>MEIRREDVREKWRKIRLISHNPFSKPKPFPRTPFHIPTLFPLPPPPPPPQPRPSLSQHRPHSIPGACPLFSTPTPRTRHPIPAHSHDTDLPPPLSSSVLYRPENSPLNPPLSPHPPPQPPLLLRWPSATPSTAQTPRARSRSLLSPSLAPSTALFFKCPVVPTSSPPLPQPTSGSQPSPQLSLLSRSSLVDPASFLLLSPHNPLIPRPSPRLLSYSPTALPPPHPPPAPPPSSSSPITPLGCIAPPVSETNTTTPSPSLLLLPKPQTHSTSLRACPPRPPPLYQHRRRPAHSLPYDRTYPPFTLALLLLNIPTSPKPHSQRLPPPFAPSSSTPSKPPYPSSPNPKTLETAAHRPYLRLRSVAPLSITPNPASHPHSPPQFKVVKISKTLYIGA</sequence>
<feature type="compositionally biased region" description="Low complexity" evidence="1">
    <location>
        <begin position="135"/>
        <end position="145"/>
    </location>
</feature>
<evidence type="ECO:0000313" key="3">
    <source>
        <dbReference type="Proteomes" id="UP000283509"/>
    </source>
</evidence>
<feature type="region of interest" description="Disordered" evidence="1">
    <location>
        <begin position="315"/>
        <end position="354"/>
    </location>
</feature>
<dbReference type="EMBL" id="QCYY01003877">
    <property type="protein sequence ID" value="ROT61997.1"/>
    <property type="molecule type" value="Genomic_DNA"/>
</dbReference>
<keyword evidence="3" id="KW-1185">Reference proteome</keyword>
<comment type="caution">
    <text evidence="2">The sequence shown here is derived from an EMBL/GenBank/DDBJ whole genome shotgun (WGS) entry which is preliminary data.</text>
</comment>
<feature type="compositionally biased region" description="Low complexity" evidence="1">
    <location>
        <begin position="234"/>
        <end position="265"/>
    </location>
</feature>
<evidence type="ECO:0000256" key="1">
    <source>
        <dbReference type="SAM" id="MobiDB-lite"/>
    </source>
</evidence>
<protein>
    <submittedName>
        <fullName evidence="2">Uncharacterized protein</fullName>
    </submittedName>
</protein>
<reference evidence="2 3" key="1">
    <citation type="submission" date="2018-04" db="EMBL/GenBank/DDBJ databases">
        <authorList>
            <person name="Zhang X."/>
            <person name="Yuan J."/>
            <person name="Li F."/>
            <person name="Xiang J."/>
        </authorList>
    </citation>
    <scope>NUCLEOTIDE SEQUENCE [LARGE SCALE GENOMIC DNA]</scope>
    <source>
        <tissue evidence="2">Muscle</tissue>
    </source>
</reference>
<proteinExistence type="predicted"/>
<evidence type="ECO:0000313" key="2">
    <source>
        <dbReference type="EMBL" id="ROT61997.1"/>
    </source>
</evidence>
<dbReference type="AlphaFoldDB" id="A0A3R7PD66"/>
<dbReference type="Proteomes" id="UP000283509">
    <property type="component" value="Unassembled WGS sequence"/>
</dbReference>
<feature type="region of interest" description="Disordered" evidence="1">
    <location>
        <begin position="20"/>
        <end position="145"/>
    </location>
</feature>
<feature type="region of interest" description="Disordered" evidence="1">
    <location>
        <begin position="215"/>
        <end position="294"/>
    </location>
</feature>
<feature type="compositionally biased region" description="Pro residues" evidence="1">
    <location>
        <begin position="107"/>
        <end position="120"/>
    </location>
</feature>
<feature type="compositionally biased region" description="Pro residues" evidence="1">
    <location>
        <begin position="219"/>
        <end position="233"/>
    </location>
</feature>
<gene>
    <name evidence="2" type="ORF">C7M84_020168</name>
</gene>
<accession>A0A3R7PD66</accession>
<organism evidence="2 3">
    <name type="scientific">Penaeus vannamei</name>
    <name type="common">Whiteleg shrimp</name>
    <name type="synonym">Litopenaeus vannamei</name>
    <dbReference type="NCBI Taxonomy" id="6689"/>
    <lineage>
        <taxon>Eukaryota</taxon>
        <taxon>Metazoa</taxon>
        <taxon>Ecdysozoa</taxon>
        <taxon>Arthropoda</taxon>
        <taxon>Crustacea</taxon>
        <taxon>Multicrustacea</taxon>
        <taxon>Malacostraca</taxon>
        <taxon>Eumalacostraca</taxon>
        <taxon>Eucarida</taxon>
        <taxon>Decapoda</taxon>
        <taxon>Dendrobranchiata</taxon>
        <taxon>Penaeoidea</taxon>
        <taxon>Penaeidae</taxon>
        <taxon>Penaeus</taxon>
    </lineage>
</organism>